<evidence type="ECO:0000259" key="1">
    <source>
        <dbReference type="PROSITE" id="PS50879"/>
    </source>
</evidence>
<proteinExistence type="predicted"/>
<dbReference type="Proteomes" id="UP000026915">
    <property type="component" value="Chromosome 1"/>
</dbReference>
<dbReference type="InterPro" id="IPR044730">
    <property type="entry name" value="RNase_H-like_dom_plant"/>
</dbReference>
<dbReference type="SUPFAM" id="SSF53098">
    <property type="entry name" value="Ribonuclease H-like"/>
    <property type="match status" value="1"/>
</dbReference>
<dbReference type="PANTHER" id="PTHR33033:SF121">
    <property type="entry name" value="POLYNUCLEOTIDYL TRANSFERASE, RIBONUCLEASE H-LIKE SUPERFAMILY PROTEIN"/>
    <property type="match status" value="1"/>
</dbReference>
<evidence type="ECO:0000313" key="2">
    <source>
        <dbReference type="EMBL" id="EOX92904.1"/>
    </source>
</evidence>
<dbReference type="Gramene" id="EOX92904">
    <property type="protein sequence ID" value="EOX92904"/>
    <property type="gene ID" value="TCM_001756"/>
</dbReference>
<dbReference type="InterPro" id="IPR036397">
    <property type="entry name" value="RNaseH_sf"/>
</dbReference>
<dbReference type="Gene3D" id="3.30.420.10">
    <property type="entry name" value="Ribonuclease H-like superfamily/Ribonuclease H"/>
    <property type="match status" value="1"/>
</dbReference>
<dbReference type="GO" id="GO:0004523">
    <property type="term" value="F:RNA-DNA hybrid ribonuclease activity"/>
    <property type="evidence" value="ECO:0007669"/>
    <property type="project" value="InterPro"/>
</dbReference>
<dbReference type="PROSITE" id="PS50879">
    <property type="entry name" value="RNASE_H_1"/>
    <property type="match status" value="1"/>
</dbReference>
<dbReference type="AlphaFoldDB" id="A0A061DJM6"/>
<dbReference type="EMBL" id="CM001879">
    <property type="protein sequence ID" value="EOX92904.1"/>
    <property type="molecule type" value="Genomic_DNA"/>
</dbReference>
<dbReference type="PANTHER" id="PTHR33033">
    <property type="entry name" value="POLYNUCLEOTIDYL TRANSFERASE, RIBONUCLEASE H-LIKE SUPERFAMILY PROTEIN-RELATED"/>
    <property type="match status" value="1"/>
</dbReference>
<evidence type="ECO:0000313" key="3">
    <source>
        <dbReference type="Proteomes" id="UP000026915"/>
    </source>
</evidence>
<dbReference type="GO" id="GO:0003676">
    <property type="term" value="F:nucleic acid binding"/>
    <property type="evidence" value="ECO:0007669"/>
    <property type="project" value="InterPro"/>
</dbReference>
<protein>
    <recommendedName>
        <fullName evidence="1">RNase H type-1 domain-containing protein</fullName>
    </recommendedName>
</protein>
<dbReference type="InterPro" id="IPR002156">
    <property type="entry name" value="RNaseH_domain"/>
</dbReference>
<dbReference type="CDD" id="cd06222">
    <property type="entry name" value="RNase_H_like"/>
    <property type="match status" value="1"/>
</dbReference>
<dbReference type="InterPro" id="IPR012337">
    <property type="entry name" value="RNaseH-like_sf"/>
</dbReference>
<reference evidence="2 3" key="1">
    <citation type="journal article" date="2013" name="Genome Biol.">
        <title>The genome sequence of the most widely cultivated cacao type and its use to identify candidate genes regulating pod color.</title>
        <authorList>
            <person name="Motamayor J.C."/>
            <person name="Mockaitis K."/>
            <person name="Schmutz J."/>
            <person name="Haiminen N."/>
            <person name="Iii D.L."/>
            <person name="Cornejo O."/>
            <person name="Findley S.D."/>
            <person name="Zheng P."/>
            <person name="Utro F."/>
            <person name="Royaert S."/>
            <person name="Saski C."/>
            <person name="Jenkins J."/>
            <person name="Podicheti R."/>
            <person name="Zhao M."/>
            <person name="Scheffler B.E."/>
            <person name="Stack J.C."/>
            <person name="Feltus F.A."/>
            <person name="Mustiga G.M."/>
            <person name="Amores F."/>
            <person name="Phillips W."/>
            <person name="Marelli J.P."/>
            <person name="May G.D."/>
            <person name="Shapiro H."/>
            <person name="Ma J."/>
            <person name="Bustamante C.D."/>
            <person name="Schnell R.J."/>
            <person name="Main D."/>
            <person name="Gilbert D."/>
            <person name="Parida L."/>
            <person name="Kuhn D.N."/>
        </authorList>
    </citation>
    <scope>NUCLEOTIDE SEQUENCE [LARGE SCALE GENOMIC DNA]</scope>
    <source>
        <strain evidence="3">cv. Matina 1-6</strain>
    </source>
</reference>
<sequence>MRDDKRQIKVLFSKSIEIGDSNLAEVRAIREAFLILSASKWAISHSLVIESDSQNAVKWINAPGEAPWRFRKWMLHIEKLKKGIRKWEVNHIFRENNQLPDRLAKEGVMHHSDVLKSMRTRCVGSASWGIEVLGVLRRLRSCQMREAMYLGELRIMIPCLNEDLIMC</sequence>
<keyword evidence="3" id="KW-1185">Reference proteome</keyword>
<organism evidence="2 3">
    <name type="scientific">Theobroma cacao</name>
    <name type="common">Cacao</name>
    <name type="synonym">Cocoa</name>
    <dbReference type="NCBI Taxonomy" id="3641"/>
    <lineage>
        <taxon>Eukaryota</taxon>
        <taxon>Viridiplantae</taxon>
        <taxon>Streptophyta</taxon>
        <taxon>Embryophyta</taxon>
        <taxon>Tracheophyta</taxon>
        <taxon>Spermatophyta</taxon>
        <taxon>Magnoliopsida</taxon>
        <taxon>eudicotyledons</taxon>
        <taxon>Gunneridae</taxon>
        <taxon>Pentapetalae</taxon>
        <taxon>rosids</taxon>
        <taxon>malvids</taxon>
        <taxon>Malvales</taxon>
        <taxon>Malvaceae</taxon>
        <taxon>Byttnerioideae</taxon>
        <taxon>Theobroma</taxon>
    </lineage>
</organism>
<dbReference type="InParanoid" id="A0A061DJM6"/>
<name>A0A061DJM6_THECC</name>
<dbReference type="HOGENOM" id="CLU_1597404_0_0_1"/>
<dbReference type="Pfam" id="PF13456">
    <property type="entry name" value="RVT_3"/>
    <property type="match status" value="1"/>
</dbReference>
<gene>
    <name evidence="2" type="ORF">TCM_001756</name>
</gene>
<feature type="domain" description="RNase H type-1" evidence="1">
    <location>
        <begin position="1"/>
        <end position="109"/>
    </location>
</feature>
<accession>A0A061DJM6</accession>